<comment type="caution">
    <text evidence="2">The sequence shown here is derived from an EMBL/GenBank/DDBJ whole genome shotgun (WGS) entry which is preliminary data.</text>
</comment>
<name>A0A9X0B311_9EURO</name>
<protein>
    <submittedName>
        <fullName evidence="2">Uncharacterized protein</fullName>
    </submittedName>
</protein>
<dbReference type="OrthoDB" id="4828117at2759"/>
<evidence type="ECO:0000313" key="3">
    <source>
        <dbReference type="Proteomes" id="UP001147747"/>
    </source>
</evidence>
<feature type="region of interest" description="Disordered" evidence="1">
    <location>
        <begin position="60"/>
        <end position="151"/>
    </location>
</feature>
<dbReference type="AlphaFoldDB" id="A0A9X0B311"/>
<feature type="compositionally biased region" description="Polar residues" evidence="1">
    <location>
        <begin position="69"/>
        <end position="86"/>
    </location>
</feature>
<reference evidence="2" key="2">
    <citation type="journal article" date="2023" name="IMA Fungus">
        <title>Comparative genomic study of the Penicillium genus elucidates a diverse pangenome and 15 lateral gene transfer events.</title>
        <authorList>
            <person name="Petersen C."/>
            <person name="Sorensen T."/>
            <person name="Nielsen M.R."/>
            <person name="Sondergaard T.E."/>
            <person name="Sorensen J.L."/>
            <person name="Fitzpatrick D.A."/>
            <person name="Frisvad J.C."/>
            <person name="Nielsen K.L."/>
        </authorList>
    </citation>
    <scope>NUCLEOTIDE SEQUENCE</scope>
    <source>
        <strain evidence="2">IBT 29677</strain>
    </source>
</reference>
<evidence type="ECO:0000256" key="1">
    <source>
        <dbReference type="SAM" id="MobiDB-lite"/>
    </source>
</evidence>
<dbReference type="RefSeq" id="XP_056484053.1">
    <property type="nucleotide sequence ID" value="XM_056633433.1"/>
</dbReference>
<dbReference type="EMBL" id="JAPZBU010000009">
    <property type="protein sequence ID" value="KAJ5386255.1"/>
    <property type="molecule type" value="Genomic_DNA"/>
</dbReference>
<dbReference type="GeneID" id="81372413"/>
<keyword evidence="3" id="KW-1185">Reference proteome</keyword>
<proteinExistence type="predicted"/>
<reference evidence="2" key="1">
    <citation type="submission" date="2022-12" db="EMBL/GenBank/DDBJ databases">
        <authorList>
            <person name="Petersen C."/>
        </authorList>
    </citation>
    <scope>NUCLEOTIDE SEQUENCE</scope>
    <source>
        <strain evidence="2">IBT 29677</strain>
    </source>
</reference>
<feature type="compositionally biased region" description="Basic residues" evidence="1">
    <location>
        <begin position="94"/>
        <end position="109"/>
    </location>
</feature>
<sequence length="175" mass="18761">MRVDDTRLIAALIAAHKGMKLDYNAIATMYGEGANYNTMEHKFRAYRKDAEVLHAEASGRLGTDAAPSAENSPEKSSGAQVTTQKNGKGAKAAKVPRVKAAKGSAKKKAPASPQDSDEEAQPKRKKARASPKKNQTSMDEEKVHLDTNSDADATLDALIKTSGVYSELGLDMEDL</sequence>
<organism evidence="2 3">
    <name type="scientific">Penicillium cosmopolitanum</name>
    <dbReference type="NCBI Taxonomy" id="1131564"/>
    <lineage>
        <taxon>Eukaryota</taxon>
        <taxon>Fungi</taxon>
        <taxon>Dikarya</taxon>
        <taxon>Ascomycota</taxon>
        <taxon>Pezizomycotina</taxon>
        <taxon>Eurotiomycetes</taxon>
        <taxon>Eurotiomycetidae</taxon>
        <taxon>Eurotiales</taxon>
        <taxon>Aspergillaceae</taxon>
        <taxon>Penicillium</taxon>
    </lineage>
</organism>
<gene>
    <name evidence="2" type="ORF">N7509_008796</name>
</gene>
<evidence type="ECO:0000313" key="2">
    <source>
        <dbReference type="EMBL" id="KAJ5386255.1"/>
    </source>
</evidence>
<accession>A0A9X0B311</accession>
<dbReference type="Proteomes" id="UP001147747">
    <property type="component" value="Unassembled WGS sequence"/>
</dbReference>